<keyword evidence="3" id="KW-0808">Transferase</keyword>
<dbReference type="Pfam" id="PF01239">
    <property type="entry name" value="PPTA"/>
    <property type="match status" value="2"/>
</dbReference>
<keyword evidence="2" id="KW-0637">Prenyltransferase</keyword>
<comment type="similarity">
    <text evidence="1">Belongs to the protein prenyltransferase subunit alpha family.</text>
</comment>
<dbReference type="GO" id="GO:0005737">
    <property type="term" value="C:cytoplasm"/>
    <property type="evidence" value="ECO:0007669"/>
    <property type="project" value="TreeGrafter"/>
</dbReference>
<gene>
    <name evidence="5" type="ORF">K458DRAFT_381957</name>
</gene>
<keyword evidence="4" id="KW-0677">Repeat</keyword>
<evidence type="ECO:0000256" key="4">
    <source>
        <dbReference type="ARBA" id="ARBA00022737"/>
    </source>
</evidence>
<evidence type="ECO:0000256" key="2">
    <source>
        <dbReference type="ARBA" id="ARBA00022602"/>
    </source>
</evidence>
<dbReference type="Gene3D" id="1.25.40.120">
    <property type="entry name" value="Protein prenylyltransferase"/>
    <property type="match status" value="1"/>
</dbReference>
<dbReference type="AlphaFoldDB" id="A0A6G1JPG4"/>
<dbReference type="EMBL" id="MU005569">
    <property type="protein sequence ID" value="KAF2692131.1"/>
    <property type="molecule type" value="Genomic_DNA"/>
</dbReference>
<keyword evidence="6" id="KW-1185">Reference proteome</keyword>
<evidence type="ECO:0000313" key="5">
    <source>
        <dbReference type="EMBL" id="KAF2692131.1"/>
    </source>
</evidence>
<dbReference type="OrthoDB" id="5358702at2759"/>
<name>A0A6G1JPG4_9PLEO</name>
<dbReference type="Proteomes" id="UP000799291">
    <property type="component" value="Unassembled WGS sequence"/>
</dbReference>
<dbReference type="InterPro" id="IPR002088">
    <property type="entry name" value="Prenyl_trans_a"/>
</dbReference>
<dbReference type="SUPFAM" id="SSF48439">
    <property type="entry name" value="Protein prenylyltransferase"/>
    <property type="match status" value="1"/>
</dbReference>
<evidence type="ECO:0000256" key="3">
    <source>
        <dbReference type="ARBA" id="ARBA00022679"/>
    </source>
</evidence>
<dbReference type="PANTHER" id="PTHR11129:SF3">
    <property type="entry name" value="PROTEIN PRENYLTRANSFERASE ALPHA SUBUNIT REPEAT-CONTAINING PROTEIN 1"/>
    <property type="match status" value="1"/>
</dbReference>
<accession>A0A6G1JPG4</accession>
<proteinExistence type="inferred from homology"/>
<evidence type="ECO:0000256" key="1">
    <source>
        <dbReference type="ARBA" id="ARBA00006734"/>
    </source>
</evidence>
<organism evidence="5 6">
    <name type="scientific">Lentithecium fluviatile CBS 122367</name>
    <dbReference type="NCBI Taxonomy" id="1168545"/>
    <lineage>
        <taxon>Eukaryota</taxon>
        <taxon>Fungi</taxon>
        <taxon>Dikarya</taxon>
        <taxon>Ascomycota</taxon>
        <taxon>Pezizomycotina</taxon>
        <taxon>Dothideomycetes</taxon>
        <taxon>Pleosporomycetidae</taxon>
        <taxon>Pleosporales</taxon>
        <taxon>Massarineae</taxon>
        <taxon>Lentitheciaceae</taxon>
        <taxon>Lentithecium</taxon>
    </lineage>
</organism>
<sequence length="371" mass="42017">MDQPAPAAASPGRAYKALTTFFDEHENEVLNIEILPPAFPPPDGICMQEGLNLGVPKETLVAAFIEARQIFSENIKQGPHSIEAYKATRPILLLDPEHLTAANFLKRRLEHLQSRSQSQPQTIYHHTLHTHLTFQTTILTSPLHRQTKSPTLWHHRFWLVKHHILPNILLPNHLPPNRLPPNPSSPGLDVQEFLQSELNVICKSGERHPKNYYAFQYARRLFNLVLAQRSVDEVEVVHMKEVLQMMRSWCSRHPSDISGFSFLAWLLHHTKNVEDRRRVVDRVVGYALSVGLANESVWWFVRTVLADGTVGEGEGGKEILGVLVGWLRERGGKSHGGGEERGEIGVEERVRQTVEWVGRYGILQPSSTADS</sequence>
<dbReference type="PANTHER" id="PTHR11129">
    <property type="entry name" value="PROTEIN FARNESYLTRANSFERASE ALPHA SUBUNIT/RAB GERANYLGERANYL TRANSFERASE ALPHA SUBUNIT"/>
    <property type="match status" value="1"/>
</dbReference>
<protein>
    <recommendedName>
        <fullName evidence="7">Protein prenylyltransferase</fullName>
    </recommendedName>
</protein>
<evidence type="ECO:0008006" key="7">
    <source>
        <dbReference type="Google" id="ProtNLM"/>
    </source>
</evidence>
<evidence type="ECO:0000313" key="6">
    <source>
        <dbReference type="Proteomes" id="UP000799291"/>
    </source>
</evidence>
<reference evidence="5" key="1">
    <citation type="journal article" date="2020" name="Stud. Mycol.">
        <title>101 Dothideomycetes genomes: a test case for predicting lifestyles and emergence of pathogens.</title>
        <authorList>
            <person name="Haridas S."/>
            <person name="Albert R."/>
            <person name="Binder M."/>
            <person name="Bloem J."/>
            <person name="Labutti K."/>
            <person name="Salamov A."/>
            <person name="Andreopoulos B."/>
            <person name="Baker S."/>
            <person name="Barry K."/>
            <person name="Bills G."/>
            <person name="Bluhm B."/>
            <person name="Cannon C."/>
            <person name="Castanera R."/>
            <person name="Culley D."/>
            <person name="Daum C."/>
            <person name="Ezra D."/>
            <person name="Gonzalez J."/>
            <person name="Henrissat B."/>
            <person name="Kuo A."/>
            <person name="Liang C."/>
            <person name="Lipzen A."/>
            <person name="Lutzoni F."/>
            <person name="Magnuson J."/>
            <person name="Mondo S."/>
            <person name="Nolan M."/>
            <person name="Ohm R."/>
            <person name="Pangilinan J."/>
            <person name="Park H.-J."/>
            <person name="Ramirez L."/>
            <person name="Alfaro M."/>
            <person name="Sun H."/>
            <person name="Tritt A."/>
            <person name="Yoshinaga Y."/>
            <person name="Zwiers L.-H."/>
            <person name="Turgeon B."/>
            <person name="Goodwin S."/>
            <person name="Spatafora J."/>
            <person name="Crous P."/>
            <person name="Grigoriev I."/>
        </authorList>
    </citation>
    <scope>NUCLEOTIDE SEQUENCE</scope>
    <source>
        <strain evidence="5">CBS 122367</strain>
    </source>
</reference>
<dbReference type="GO" id="GO:0008318">
    <property type="term" value="F:protein prenyltransferase activity"/>
    <property type="evidence" value="ECO:0007669"/>
    <property type="project" value="InterPro"/>
</dbReference>